<evidence type="ECO:0000256" key="1">
    <source>
        <dbReference type="SAM" id="MobiDB-lite"/>
    </source>
</evidence>
<name>A0A2G2Y1A8_CAPAN</name>
<organism evidence="2 3">
    <name type="scientific">Capsicum annuum</name>
    <name type="common">Capsicum pepper</name>
    <dbReference type="NCBI Taxonomy" id="4072"/>
    <lineage>
        <taxon>Eukaryota</taxon>
        <taxon>Viridiplantae</taxon>
        <taxon>Streptophyta</taxon>
        <taxon>Embryophyta</taxon>
        <taxon>Tracheophyta</taxon>
        <taxon>Spermatophyta</taxon>
        <taxon>Magnoliopsida</taxon>
        <taxon>eudicotyledons</taxon>
        <taxon>Gunneridae</taxon>
        <taxon>Pentapetalae</taxon>
        <taxon>asterids</taxon>
        <taxon>lamiids</taxon>
        <taxon>Solanales</taxon>
        <taxon>Solanaceae</taxon>
        <taxon>Solanoideae</taxon>
        <taxon>Capsiceae</taxon>
        <taxon>Capsicum</taxon>
    </lineage>
</organism>
<feature type="compositionally biased region" description="Polar residues" evidence="1">
    <location>
        <begin position="102"/>
        <end position="114"/>
    </location>
</feature>
<dbReference type="EMBL" id="AYRZ02000030">
    <property type="protein sequence ID" value="PHT63546.1"/>
    <property type="molecule type" value="Genomic_DNA"/>
</dbReference>
<reference evidence="2 3" key="1">
    <citation type="journal article" date="2014" name="Nat. Genet.">
        <title>Genome sequence of the hot pepper provides insights into the evolution of pungency in Capsicum species.</title>
        <authorList>
            <person name="Kim S."/>
            <person name="Park M."/>
            <person name="Yeom S.I."/>
            <person name="Kim Y.M."/>
            <person name="Lee J.M."/>
            <person name="Lee H.A."/>
            <person name="Seo E."/>
            <person name="Choi J."/>
            <person name="Cheong K."/>
            <person name="Kim K.T."/>
            <person name="Jung K."/>
            <person name="Lee G.W."/>
            <person name="Oh S.K."/>
            <person name="Bae C."/>
            <person name="Kim S.B."/>
            <person name="Lee H.Y."/>
            <person name="Kim S.Y."/>
            <person name="Kim M.S."/>
            <person name="Kang B.C."/>
            <person name="Jo Y.D."/>
            <person name="Yang H.B."/>
            <person name="Jeong H.J."/>
            <person name="Kang W.H."/>
            <person name="Kwon J.K."/>
            <person name="Shin C."/>
            <person name="Lim J.Y."/>
            <person name="Park J.H."/>
            <person name="Huh J.H."/>
            <person name="Kim J.S."/>
            <person name="Kim B.D."/>
            <person name="Cohen O."/>
            <person name="Paran I."/>
            <person name="Suh M.C."/>
            <person name="Lee S.B."/>
            <person name="Kim Y.K."/>
            <person name="Shin Y."/>
            <person name="Noh S.J."/>
            <person name="Park J."/>
            <person name="Seo Y.S."/>
            <person name="Kwon S.Y."/>
            <person name="Kim H.A."/>
            <person name="Park J.M."/>
            <person name="Kim H.J."/>
            <person name="Choi S.B."/>
            <person name="Bosland P.W."/>
            <person name="Reeves G."/>
            <person name="Jo S.H."/>
            <person name="Lee B.W."/>
            <person name="Cho H.T."/>
            <person name="Choi H.S."/>
            <person name="Lee M.S."/>
            <person name="Yu Y."/>
            <person name="Do Choi Y."/>
            <person name="Park B.S."/>
            <person name="van Deynze A."/>
            <person name="Ashrafi H."/>
            <person name="Hill T."/>
            <person name="Kim W.T."/>
            <person name="Pai H.S."/>
            <person name="Ahn H.K."/>
            <person name="Yeam I."/>
            <person name="Giovannoni J.J."/>
            <person name="Rose J.K."/>
            <person name="Sorensen I."/>
            <person name="Lee S.J."/>
            <person name="Kim R.W."/>
            <person name="Choi I.Y."/>
            <person name="Choi B.S."/>
            <person name="Lim J.S."/>
            <person name="Lee Y.H."/>
            <person name="Choi D."/>
        </authorList>
    </citation>
    <scope>NUCLEOTIDE SEQUENCE [LARGE SCALE GENOMIC DNA]</scope>
    <source>
        <strain evidence="3">cv. CM334</strain>
    </source>
</reference>
<dbReference type="AlphaFoldDB" id="A0A2G2Y1A8"/>
<evidence type="ECO:0000313" key="3">
    <source>
        <dbReference type="Proteomes" id="UP000222542"/>
    </source>
</evidence>
<accession>A0A2G2Y1A8</accession>
<feature type="region of interest" description="Disordered" evidence="1">
    <location>
        <begin position="95"/>
        <end position="134"/>
    </location>
</feature>
<evidence type="ECO:0000313" key="2">
    <source>
        <dbReference type="EMBL" id="PHT63546.1"/>
    </source>
</evidence>
<gene>
    <name evidence="2" type="ORF">T459_32642</name>
</gene>
<sequence>MKTMTNMSKYCFNTRFIKSMKAAGALFIHILREPSFLRMNKTGAPHGDTLGLINPLSRRFFNYFFNSLSSAGAILYSGIDMGYVSGRRSISKLIPLSKGTPERSSGNISGNSDATDTDSRVGVSELESWTRTRW</sequence>
<dbReference type="Proteomes" id="UP000222542">
    <property type="component" value="Unassembled WGS sequence"/>
</dbReference>
<reference evidence="2 3" key="2">
    <citation type="journal article" date="2017" name="Genome Biol.">
        <title>New reference genome sequences of hot pepper reveal the massive evolution of plant disease-resistance genes by retroduplication.</title>
        <authorList>
            <person name="Kim S."/>
            <person name="Park J."/>
            <person name="Yeom S.I."/>
            <person name="Kim Y.M."/>
            <person name="Seo E."/>
            <person name="Kim K.T."/>
            <person name="Kim M.S."/>
            <person name="Lee J.M."/>
            <person name="Cheong K."/>
            <person name="Shin H.S."/>
            <person name="Kim S.B."/>
            <person name="Han K."/>
            <person name="Lee J."/>
            <person name="Park M."/>
            <person name="Lee H.A."/>
            <person name="Lee H.Y."/>
            <person name="Lee Y."/>
            <person name="Oh S."/>
            <person name="Lee J.H."/>
            <person name="Choi E."/>
            <person name="Choi E."/>
            <person name="Lee S.E."/>
            <person name="Jeon J."/>
            <person name="Kim H."/>
            <person name="Choi G."/>
            <person name="Song H."/>
            <person name="Lee J."/>
            <person name="Lee S.C."/>
            <person name="Kwon J.K."/>
            <person name="Lee H.Y."/>
            <person name="Koo N."/>
            <person name="Hong Y."/>
            <person name="Kim R.W."/>
            <person name="Kang W.H."/>
            <person name="Huh J.H."/>
            <person name="Kang B.C."/>
            <person name="Yang T.J."/>
            <person name="Lee Y.H."/>
            <person name="Bennetzen J.L."/>
            <person name="Choi D."/>
        </authorList>
    </citation>
    <scope>NUCLEOTIDE SEQUENCE [LARGE SCALE GENOMIC DNA]</scope>
    <source>
        <strain evidence="3">cv. CM334</strain>
    </source>
</reference>
<comment type="caution">
    <text evidence="2">The sequence shown here is derived from an EMBL/GenBank/DDBJ whole genome shotgun (WGS) entry which is preliminary data.</text>
</comment>
<dbReference type="Gramene" id="PHT63546">
    <property type="protein sequence ID" value="PHT63546"/>
    <property type="gene ID" value="T459_32642"/>
</dbReference>
<proteinExistence type="predicted"/>
<keyword evidence="3" id="KW-1185">Reference proteome</keyword>
<protein>
    <submittedName>
        <fullName evidence="2">Uncharacterized protein</fullName>
    </submittedName>
</protein>